<dbReference type="SUPFAM" id="SSF81383">
    <property type="entry name" value="F-box domain"/>
    <property type="match status" value="1"/>
</dbReference>
<name>A0A0D2H880_9EURO</name>
<gene>
    <name evidence="2" type="ORF">Z520_06150</name>
</gene>
<dbReference type="Proteomes" id="UP000053411">
    <property type="component" value="Unassembled WGS sequence"/>
</dbReference>
<dbReference type="AlphaFoldDB" id="A0A0D2H880"/>
<dbReference type="EMBL" id="KN848072">
    <property type="protein sequence ID" value="KIX98070.1"/>
    <property type="molecule type" value="Genomic_DNA"/>
</dbReference>
<proteinExistence type="predicted"/>
<organism evidence="2 3">
    <name type="scientific">Fonsecaea multimorphosa CBS 102226</name>
    <dbReference type="NCBI Taxonomy" id="1442371"/>
    <lineage>
        <taxon>Eukaryota</taxon>
        <taxon>Fungi</taxon>
        <taxon>Dikarya</taxon>
        <taxon>Ascomycota</taxon>
        <taxon>Pezizomycotina</taxon>
        <taxon>Eurotiomycetes</taxon>
        <taxon>Chaetothyriomycetidae</taxon>
        <taxon>Chaetothyriales</taxon>
        <taxon>Herpotrichiellaceae</taxon>
        <taxon>Fonsecaea</taxon>
    </lineage>
</organism>
<sequence length="299" mass="34586">MAQPSEYNGPLKNRLSSLPGELQLHIAKHLDYSDLGRARGASRALSRCFADPAARLADEMSRAFFEFGNNFQDRYYVGANMLLLGKTIRGRSIQQQVWEHAMACGFSTTLCRWLVHPDHFHFPCSKCRVVRPWVEFPSDSLRRMYPFYPFRPYDGGPLETQRDYKGLLDPMPHECHYLGMNRRMSSIIQCRRCLTIKRGPGSPSFRLRFSGLCQHCYEVVHQDWFTYKNFLQDCVATMDAYEKGELLTWRGLPGCSVPAHFIAALNTPYYRPLPAYSPFIFDQPYFRAAGAQLQERAQR</sequence>
<dbReference type="OrthoDB" id="4140699at2759"/>
<reference evidence="2 3" key="1">
    <citation type="submission" date="2015-01" db="EMBL/GenBank/DDBJ databases">
        <title>The Genome Sequence of Fonsecaea multimorphosa CBS 102226.</title>
        <authorList>
            <consortium name="The Broad Institute Genomics Platform"/>
            <person name="Cuomo C."/>
            <person name="de Hoog S."/>
            <person name="Gorbushina A."/>
            <person name="Stielow B."/>
            <person name="Teixiera M."/>
            <person name="Abouelleil A."/>
            <person name="Chapman S.B."/>
            <person name="Priest M."/>
            <person name="Young S.K."/>
            <person name="Wortman J."/>
            <person name="Nusbaum C."/>
            <person name="Birren B."/>
        </authorList>
    </citation>
    <scope>NUCLEOTIDE SEQUENCE [LARGE SCALE GENOMIC DNA]</scope>
    <source>
        <strain evidence="2 3">CBS 102226</strain>
    </source>
</reference>
<keyword evidence="3" id="KW-1185">Reference proteome</keyword>
<evidence type="ECO:0000313" key="3">
    <source>
        <dbReference type="Proteomes" id="UP000053411"/>
    </source>
</evidence>
<dbReference type="RefSeq" id="XP_016632193.1">
    <property type="nucleotide sequence ID" value="XM_016776651.1"/>
</dbReference>
<dbReference type="InterPro" id="IPR036047">
    <property type="entry name" value="F-box-like_dom_sf"/>
</dbReference>
<feature type="domain" description="F-box" evidence="1">
    <location>
        <begin position="15"/>
        <end position="51"/>
    </location>
</feature>
<dbReference type="InterPro" id="IPR001810">
    <property type="entry name" value="F-box_dom"/>
</dbReference>
<evidence type="ECO:0000259" key="1">
    <source>
        <dbReference type="Pfam" id="PF00646"/>
    </source>
</evidence>
<accession>A0A0D2H880</accession>
<dbReference type="GeneID" id="27711896"/>
<dbReference type="VEuPathDB" id="FungiDB:Z520_06150"/>
<evidence type="ECO:0000313" key="2">
    <source>
        <dbReference type="EMBL" id="KIX98070.1"/>
    </source>
</evidence>
<protein>
    <recommendedName>
        <fullName evidence="1">F-box domain-containing protein</fullName>
    </recommendedName>
</protein>
<dbReference type="Pfam" id="PF00646">
    <property type="entry name" value="F-box"/>
    <property type="match status" value="1"/>
</dbReference>